<reference evidence="2" key="1">
    <citation type="submission" date="2014-09" db="EMBL/GenBank/DDBJ databases">
        <authorList>
            <person name="Magalhaes I.L.F."/>
            <person name="Oliveira U."/>
            <person name="Santos F.R."/>
            <person name="Vidigal T.H.D.A."/>
            <person name="Brescovit A.D."/>
            <person name="Santos A.J."/>
        </authorList>
    </citation>
    <scope>NUCLEOTIDE SEQUENCE</scope>
    <source>
        <tissue evidence="2">Shoot tissue taken approximately 20 cm above the soil surface</tissue>
    </source>
</reference>
<dbReference type="GO" id="GO:0008168">
    <property type="term" value="F:methyltransferase activity"/>
    <property type="evidence" value="ECO:0007669"/>
    <property type="project" value="UniProtKB-KW"/>
</dbReference>
<reference evidence="2" key="2">
    <citation type="journal article" date="2015" name="Data Brief">
        <title>Shoot transcriptome of the giant reed, Arundo donax.</title>
        <authorList>
            <person name="Barrero R.A."/>
            <person name="Guerrero F.D."/>
            <person name="Moolhuijzen P."/>
            <person name="Goolsby J.A."/>
            <person name="Tidwell J."/>
            <person name="Bellgard S.E."/>
            <person name="Bellgard M.I."/>
        </authorList>
    </citation>
    <scope>NUCLEOTIDE SEQUENCE</scope>
    <source>
        <tissue evidence="2">Shoot tissue taken approximately 20 cm above the soil surface</tissue>
    </source>
</reference>
<evidence type="ECO:0000313" key="2">
    <source>
        <dbReference type="EMBL" id="JAD33239.1"/>
    </source>
</evidence>
<protein>
    <submittedName>
        <fullName evidence="2">3-methyl-2-oxobutanoate hydroxymethyltransferase</fullName>
    </submittedName>
</protein>
<keyword evidence="2" id="KW-0808">Transferase</keyword>
<organism evidence="2">
    <name type="scientific">Arundo donax</name>
    <name type="common">Giant reed</name>
    <name type="synonym">Donax arundinaceus</name>
    <dbReference type="NCBI Taxonomy" id="35708"/>
    <lineage>
        <taxon>Eukaryota</taxon>
        <taxon>Viridiplantae</taxon>
        <taxon>Streptophyta</taxon>
        <taxon>Embryophyta</taxon>
        <taxon>Tracheophyta</taxon>
        <taxon>Spermatophyta</taxon>
        <taxon>Magnoliopsida</taxon>
        <taxon>Liliopsida</taxon>
        <taxon>Poales</taxon>
        <taxon>Poaceae</taxon>
        <taxon>PACMAD clade</taxon>
        <taxon>Arundinoideae</taxon>
        <taxon>Arundineae</taxon>
        <taxon>Arundo</taxon>
    </lineage>
</organism>
<name>A0A0A8Z1F4_ARUDO</name>
<sequence>MGSPRRCFPRSVVSVTRRAASCGRGPP</sequence>
<feature type="region of interest" description="Disordered" evidence="1">
    <location>
        <begin position="1"/>
        <end position="27"/>
    </location>
</feature>
<keyword evidence="2" id="KW-0489">Methyltransferase</keyword>
<dbReference type="EMBL" id="GBRH01264656">
    <property type="protein sequence ID" value="JAD33239.1"/>
    <property type="molecule type" value="Transcribed_RNA"/>
</dbReference>
<proteinExistence type="predicted"/>
<accession>A0A0A8Z1F4</accession>
<dbReference type="AlphaFoldDB" id="A0A0A8Z1F4"/>
<evidence type="ECO:0000256" key="1">
    <source>
        <dbReference type="SAM" id="MobiDB-lite"/>
    </source>
</evidence>
<dbReference type="GO" id="GO:0032259">
    <property type="term" value="P:methylation"/>
    <property type="evidence" value="ECO:0007669"/>
    <property type="project" value="UniProtKB-KW"/>
</dbReference>